<keyword evidence="4" id="KW-1185">Reference proteome</keyword>
<gene>
    <name evidence="2" type="ORF">C1SCF055_LOCUS10576</name>
</gene>
<dbReference type="AlphaFoldDB" id="A0A9P1C0M6"/>
<accession>A0A9P1C0M6</accession>
<feature type="region of interest" description="Disordered" evidence="1">
    <location>
        <begin position="195"/>
        <end position="214"/>
    </location>
</feature>
<feature type="compositionally biased region" description="Polar residues" evidence="1">
    <location>
        <begin position="107"/>
        <end position="126"/>
    </location>
</feature>
<dbReference type="Proteomes" id="UP001152797">
    <property type="component" value="Unassembled WGS sequence"/>
</dbReference>
<dbReference type="EMBL" id="CAMXCT020000758">
    <property type="protein sequence ID" value="CAL1136294.1"/>
    <property type="molecule type" value="Genomic_DNA"/>
</dbReference>
<feature type="compositionally biased region" description="Polar residues" evidence="1">
    <location>
        <begin position="54"/>
        <end position="99"/>
    </location>
</feature>
<proteinExistence type="predicted"/>
<feature type="compositionally biased region" description="Basic and acidic residues" evidence="1">
    <location>
        <begin position="157"/>
        <end position="169"/>
    </location>
</feature>
<feature type="compositionally biased region" description="Polar residues" evidence="1">
    <location>
        <begin position="402"/>
        <end position="420"/>
    </location>
</feature>
<protein>
    <submittedName>
        <fullName evidence="2">Uncharacterized protein</fullName>
    </submittedName>
</protein>
<evidence type="ECO:0000313" key="4">
    <source>
        <dbReference type="Proteomes" id="UP001152797"/>
    </source>
</evidence>
<comment type="caution">
    <text evidence="2">The sequence shown here is derived from an EMBL/GenBank/DDBJ whole genome shotgun (WGS) entry which is preliminary data.</text>
</comment>
<evidence type="ECO:0000313" key="2">
    <source>
        <dbReference type="EMBL" id="CAI3982919.1"/>
    </source>
</evidence>
<evidence type="ECO:0000313" key="3">
    <source>
        <dbReference type="EMBL" id="CAL4770231.1"/>
    </source>
</evidence>
<organism evidence="2">
    <name type="scientific">Cladocopium goreaui</name>
    <dbReference type="NCBI Taxonomy" id="2562237"/>
    <lineage>
        <taxon>Eukaryota</taxon>
        <taxon>Sar</taxon>
        <taxon>Alveolata</taxon>
        <taxon>Dinophyceae</taxon>
        <taxon>Suessiales</taxon>
        <taxon>Symbiodiniaceae</taxon>
        <taxon>Cladocopium</taxon>
    </lineage>
</organism>
<reference evidence="2" key="1">
    <citation type="submission" date="2022-10" db="EMBL/GenBank/DDBJ databases">
        <authorList>
            <person name="Chen Y."/>
            <person name="Dougan E. K."/>
            <person name="Chan C."/>
            <person name="Rhodes N."/>
            <person name="Thang M."/>
        </authorList>
    </citation>
    <scope>NUCLEOTIDE SEQUENCE</scope>
</reference>
<dbReference type="EMBL" id="CAMXCT010000758">
    <property type="protein sequence ID" value="CAI3982919.1"/>
    <property type="molecule type" value="Genomic_DNA"/>
</dbReference>
<evidence type="ECO:0000256" key="1">
    <source>
        <dbReference type="SAM" id="MobiDB-lite"/>
    </source>
</evidence>
<name>A0A9P1C0M6_9DINO</name>
<sequence length="428" mass="47355">MCYIHLACRAAKQRRVHSCKRKRRSANSVAASLPRRSVAAPTVSQRGSRVAASQRRSANSVAASQRQQRRSVTPAASQRQQRRSVTGPTAASQRRSVTASPAPGSVAASQRRSATRLQSVEASQRRSATRLRERHSATSETHVLAPFAPALGFQGRGDQRDHSGRRGAEIKSSQAPQFHQLGASFARHAPGMEVKADDESEASENAAEEAIRKREEDRQEELRLAMEQFPLWARPLKIGCKQVLELGLINVAPDTNTAESTYNQDTGGVLNPPTEGQIRAWWEARARPEKSMPMIIRTVMKIEKMMEFMVEAGLSPQDIQNLTPTAEDRLHHNRRRNIEMSMEATHCGVTLTKEMQERMEYAWALAKTKEEKGQKGLIDMMLPQRGTTASAAAAVEDHLESTSRASSSKNPPRPSSASDVSKTKKQKK</sequence>
<reference evidence="3 4" key="2">
    <citation type="submission" date="2024-05" db="EMBL/GenBank/DDBJ databases">
        <authorList>
            <person name="Chen Y."/>
            <person name="Shah S."/>
            <person name="Dougan E. K."/>
            <person name="Thang M."/>
            <person name="Chan C."/>
        </authorList>
    </citation>
    <scope>NUCLEOTIDE SEQUENCE [LARGE SCALE GENOMIC DNA]</scope>
</reference>
<feature type="region of interest" description="Disordered" evidence="1">
    <location>
        <begin position="19"/>
        <end position="174"/>
    </location>
</feature>
<dbReference type="EMBL" id="CAMXCT030000758">
    <property type="protein sequence ID" value="CAL4770231.1"/>
    <property type="molecule type" value="Genomic_DNA"/>
</dbReference>
<feature type="region of interest" description="Disordered" evidence="1">
    <location>
        <begin position="387"/>
        <end position="428"/>
    </location>
</feature>